<dbReference type="InterPro" id="IPR002645">
    <property type="entry name" value="STAS_dom"/>
</dbReference>
<feature type="transmembrane region" description="Helical" evidence="5">
    <location>
        <begin position="101"/>
        <end position="117"/>
    </location>
</feature>
<evidence type="ECO:0000256" key="5">
    <source>
        <dbReference type="SAM" id="Phobius"/>
    </source>
</evidence>
<protein>
    <submittedName>
        <fullName evidence="7">Sulfate permease</fullName>
    </submittedName>
</protein>
<dbReference type="InterPro" id="IPR036513">
    <property type="entry name" value="STAS_dom_sf"/>
</dbReference>
<accession>A0A9D2HET4</accession>
<reference evidence="7" key="2">
    <citation type="submission" date="2021-04" db="EMBL/GenBank/DDBJ databases">
        <authorList>
            <person name="Gilroy R."/>
        </authorList>
    </citation>
    <scope>NUCLEOTIDE SEQUENCE</scope>
    <source>
        <strain evidence="7">CHK186-16707</strain>
    </source>
</reference>
<dbReference type="Gene3D" id="3.30.750.24">
    <property type="entry name" value="STAS domain"/>
    <property type="match status" value="1"/>
</dbReference>
<dbReference type="PANTHER" id="PTHR11814">
    <property type="entry name" value="SULFATE TRANSPORTER"/>
    <property type="match status" value="1"/>
</dbReference>
<feature type="transmembrane region" description="Helical" evidence="5">
    <location>
        <begin position="409"/>
        <end position="435"/>
    </location>
</feature>
<evidence type="ECO:0000313" key="8">
    <source>
        <dbReference type="Proteomes" id="UP000824225"/>
    </source>
</evidence>
<dbReference type="PROSITE" id="PS50801">
    <property type="entry name" value="STAS"/>
    <property type="match status" value="1"/>
</dbReference>
<dbReference type="Proteomes" id="UP000824225">
    <property type="component" value="Unassembled WGS sequence"/>
</dbReference>
<dbReference type="NCBIfam" id="TIGR00815">
    <property type="entry name" value="sulP"/>
    <property type="match status" value="1"/>
</dbReference>
<feature type="domain" description="STAS" evidence="6">
    <location>
        <begin position="461"/>
        <end position="571"/>
    </location>
</feature>
<comment type="caution">
    <text evidence="7">The sequence shown here is derived from an EMBL/GenBank/DDBJ whole genome shotgun (WGS) entry which is preliminary data.</text>
</comment>
<dbReference type="CDD" id="cd07042">
    <property type="entry name" value="STAS_SulP_like_sulfate_transporter"/>
    <property type="match status" value="1"/>
</dbReference>
<evidence type="ECO:0000259" key="6">
    <source>
        <dbReference type="PROSITE" id="PS50801"/>
    </source>
</evidence>
<feature type="transmembrane region" description="Helical" evidence="5">
    <location>
        <begin position="200"/>
        <end position="218"/>
    </location>
</feature>
<dbReference type="AlphaFoldDB" id="A0A9D2HET4"/>
<dbReference type="SUPFAM" id="SSF52091">
    <property type="entry name" value="SpoIIaa-like"/>
    <property type="match status" value="1"/>
</dbReference>
<evidence type="ECO:0000256" key="4">
    <source>
        <dbReference type="ARBA" id="ARBA00023136"/>
    </source>
</evidence>
<name>A0A9D2HET4_9BACT</name>
<feature type="transmembrane region" description="Helical" evidence="5">
    <location>
        <begin position="123"/>
        <end position="143"/>
    </location>
</feature>
<feature type="transmembrane region" description="Helical" evidence="5">
    <location>
        <begin position="150"/>
        <end position="168"/>
    </location>
</feature>
<dbReference type="EMBL" id="DXAN01000014">
    <property type="protein sequence ID" value="HJA08480.1"/>
    <property type="molecule type" value="Genomic_DNA"/>
</dbReference>
<reference evidence="7" key="1">
    <citation type="journal article" date="2021" name="PeerJ">
        <title>Extensive microbial diversity within the chicken gut microbiome revealed by metagenomics and culture.</title>
        <authorList>
            <person name="Gilroy R."/>
            <person name="Ravi A."/>
            <person name="Getino M."/>
            <person name="Pursley I."/>
            <person name="Horton D.L."/>
            <person name="Alikhan N.F."/>
            <person name="Baker D."/>
            <person name="Gharbi K."/>
            <person name="Hall N."/>
            <person name="Watson M."/>
            <person name="Adriaenssens E.M."/>
            <person name="Foster-Nyarko E."/>
            <person name="Jarju S."/>
            <person name="Secka A."/>
            <person name="Antonio M."/>
            <person name="Oren A."/>
            <person name="Chaudhuri R.R."/>
            <person name="La Ragione R."/>
            <person name="Hildebrand F."/>
            <person name="Pallen M.J."/>
        </authorList>
    </citation>
    <scope>NUCLEOTIDE SEQUENCE</scope>
    <source>
        <strain evidence="7">CHK186-16707</strain>
    </source>
</reference>
<feature type="transmembrane region" description="Helical" evidence="5">
    <location>
        <begin position="78"/>
        <end position="94"/>
    </location>
</feature>
<feature type="transmembrane region" description="Helical" evidence="5">
    <location>
        <begin position="275"/>
        <end position="298"/>
    </location>
</feature>
<keyword evidence="2 5" id="KW-0812">Transmembrane</keyword>
<dbReference type="Pfam" id="PF00916">
    <property type="entry name" value="Sulfate_transp"/>
    <property type="match status" value="1"/>
</dbReference>
<feature type="transmembrane region" description="Helical" evidence="5">
    <location>
        <begin position="52"/>
        <end position="72"/>
    </location>
</feature>
<keyword evidence="4 5" id="KW-0472">Membrane</keyword>
<organism evidence="7 8">
    <name type="scientific">Candidatus Mailhella merdigallinarum</name>
    <dbReference type="NCBI Taxonomy" id="2838658"/>
    <lineage>
        <taxon>Bacteria</taxon>
        <taxon>Pseudomonadati</taxon>
        <taxon>Thermodesulfobacteriota</taxon>
        <taxon>Desulfovibrionia</taxon>
        <taxon>Desulfovibrionales</taxon>
        <taxon>Desulfovibrionaceae</taxon>
        <taxon>Mailhella</taxon>
    </lineage>
</organism>
<dbReference type="Pfam" id="PF01740">
    <property type="entry name" value="STAS"/>
    <property type="match status" value="1"/>
</dbReference>
<comment type="subcellular location">
    <subcellularLocation>
        <location evidence="1">Membrane</location>
        <topology evidence="1">Multi-pass membrane protein</topology>
    </subcellularLocation>
</comment>
<dbReference type="InterPro" id="IPR001902">
    <property type="entry name" value="SLC26A/SulP_fam"/>
</dbReference>
<gene>
    <name evidence="7" type="primary">sulP</name>
    <name evidence="7" type="ORF">H9962_04745</name>
</gene>
<evidence type="ECO:0000256" key="3">
    <source>
        <dbReference type="ARBA" id="ARBA00022989"/>
    </source>
</evidence>
<sequence length="579" mass="61293">MSFARVLARATGRATPRSLLSGLVPQGGRLRPKLWSMLQSGVYSRADFSKDILAGLTVGVVAMPLAMAFAIASGLEPIQGLYTAVIAGLITGLLGGSRFQVSGPTGAFVVIIYGIVYRHGYDGLVITTLLAGGILAVAGFFRLGSIIKFIPYPVTTGFTAGIALTIFSSQVGDFLGLPIHNAPPEFFAKWGLYLEHLGETSGLTLGVAAATLILMLSVRRFCPRVPAPVAGVVFGGLLVWVLNLPVDTIAGRYGAIPSALPSFHWPDVSWDRIQVLFPDAVTIALLAGLESLLTCVVADSMTGDRHSPNMELVAQGTGNIACALFGGIPSTGAIARTATNIGSGARSPLSAMIHGLTVLAFVLWLSPLTSAIPLASLAAVMVLIAWGMLETKSIKAILRGPKSDWSVMLLTFVLTVAVDLTVAVYVGVILASLLFMRRMSAMAEVHEVECDPEHMTCEDLPVRDASLPEGVRVFSFNGPFFFGMVDRFQNAITGRGKPTKVYVLNMHGMAAIDATGFHVLESFLAHRSDGYRVVLAAVPAPARRILRRMGLLRSLGEDNVCHSLEAALERAAVLAGAAR</sequence>
<feature type="transmembrane region" description="Helical" evidence="5">
    <location>
        <begin position="225"/>
        <end position="242"/>
    </location>
</feature>
<evidence type="ECO:0000256" key="2">
    <source>
        <dbReference type="ARBA" id="ARBA00022692"/>
    </source>
</evidence>
<feature type="transmembrane region" description="Helical" evidence="5">
    <location>
        <begin position="356"/>
        <end position="389"/>
    </location>
</feature>
<dbReference type="GO" id="GO:0016020">
    <property type="term" value="C:membrane"/>
    <property type="evidence" value="ECO:0007669"/>
    <property type="project" value="UniProtKB-SubCell"/>
</dbReference>
<proteinExistence type="predicted"/>
<dbReference type="InterPro" id="IPR011547">
    <property type="entry name" value="SLC26A/SulP_dom"/>
</dbReference>
<dbReference type="GO" id="GO:0055085">
    <property type="term" value="P:transmembrane transport"/>
    <property type="evidence" value="ECO:0007669"/>
    <property type="project" value="InterPro"/>
</dbReference>
<evidence type="ECO:0000313" key="7">
    <source>
        <dbReference type="EMBL" id="HJA08480.1"/>
    </source>
</evidence>
<evidence type="ECO:0000256" key="1">
    <source>
        <dbReference type="ARBA" id="ARBA00004141"/>
    </source>
</evidence>
<keyword evidence="3 5" id="KW-1133">Transmembrane helix</keyword>